<comment type="caution">
    <text evidence="1">The sequence shown here is derived from an EMBL/GenBank/DDBJ whole genome shotgun (WGS) entry which is preliminary data.</text>
</comment>
<dbReference type="InterPro" id="IPR011989">
    <property type="entry name" value="ARM-like"/>
</dbReference>
<feature type="non-terminal residue" evidence="1">
    <location>
        <position position="418"/>
    </location>
</feature>
<evidence type="ECO:0008006" key="3">
    <source>
        <dbReference type="Google" id="ProtNLM"/>
    </source>
</evidence>
<evidence type="ECO:0000313" key="1">
    <source>
        <dbReference type="EMBL" id="GLI68789.1"/>
    </source>
</evidence>
<evidence type="ECO:0000313" key="2">
    <source>
        <dbReference type="Proteomes" id="UP001165090"/>
    </source>
</evidence>
<dbReference type="SUPFAM" id="SSF48371">
    <property type="entry name" value="ARM repeat"/>
    <property type="match status" value="1"/>
</dbReference>
<sequence>MKRRTAPKAQDQYNEEATIGRRRQNVRFESSRQRDVNLRGRRLQVELSGVGASQLSQAALVSLGPDVLAERVKKLVVTLQTAPPIELLGLLQQLTTLLSTGLHEVVEAAVTGQVVSLIAAILQQRDSQLPAGSTRAAACALELVASASVTAALAVRPAVAALTSQLTAAVAELGSAAGGTTTTVAVDRDAALLDAAQMAAPFGVMAGWGYELQDCLTEAGAGPVLLQLLLATIECAADRASPAVDAVAQVAAGDATQLALLQPGPDPPEVHCCSTALWAVGMLIRDRGDAVASLVAQPALLAGLRRVLLAPTPYPELLRGVAWLVAFCSSVDWPAAIKHLVDDGGLLPGLLLSSVRFAHYAATLNGNDPILEEAAQAVQRTLLPLLLAAANIAADPDHTLLVLAELHAPRPLTPELTA</sequence>
<keyword evidence="2" id="KW-1185">Reference proteome</keyword>
<dbReference type="Proteomes" id="UP001165090">
    <property type="component" value="Unassembled WGS sequence"/>
</dbReference>
<accession>A0ABQ5SG80</accession>
<dbReference type="Gene3D" id="1.25.10.10">
    <property type="entry name" value="Leucine-rich Repeat Variant"/>
    <property type="match status" value="1"/>
</dbReference>
<reference evidence="1 2" key="1">
    <citation type="journal article" date="2023" name="IScience">
        <title>Expanded male sex-determining region conserved during the evolution of homothallism in the green alga Volvox.</title>
        <authorList>
            <person name="Yamamoto K."/>
            <person name="Matsuzaki R."/>
            <person name="Mahakham W."/>
            <person name="Heman W."/>
            <person name="Sekimoto H."/>
            <person name="Kawachi M."/>
            <person name="Minakuchi Y."/>
            <person name="Toyoda A."/>
            <person name="Nozaki H."/>
        </authorList>
    </citation>
    <scope>NUCLEOTIDE SEQUENCE [LARGE SCALE GENOMIC DNA]</scope>
    <source>
        <strain evidence="1 2">NIES-4468</strain>
    </source>
</reference>
<protein>
    <recommendedName>
        <fullName evidence="3">IBB domain-containing protein</fullName>
    </recommendedName>
</protein>
<dbReference type="PANTHER" id="PTHR11667:SF27">
    <property type="entry name" value="ADENYLATE KINASE"/>
    <property type="match status" value="1"/>
</dbReference>
<name>A0ABQ5SG80_9CHLO</name>
<dbReference type="InterPro" id="IPR016024">
    <property type="entry name" value="ARM-type_fold"/>
</dbReference>
<proteinExistence type="predicted"/>
<dbReference type="PANTHER" id="PTHR11667">
    <property type="match status" value="1"/>
</dbReference>
<organism evidence="1 2">
    <name type="scientific">Volvox africanus</name>
    <dbReference type="NCBI Taxonomy" id="51714"/>
    <lineage>
        <taxon>Eukaryota</taxon>
        <taxon>Viridiplantae</taxon>
        <taxon>Chlorophyta</taxon>
        <taxon>core chlorophytes</taxon>
        <taxon>Chlorophyceae</taxon>
        <taxon>CS clade</taxon>
        <taxon>Chlamydomonadales</taxon>
        <taxon>Volvocaceae</taxon>
        <taxon>Volvox</taxon>
    </lineage>
</organism>
<gene>
    <name evidence="1" type="ORF">VaNZ11_013283</name>
</gene>
<dbReference type="EMBL" id="BSDZ01000080">
    <property type="protein sequence ID" value="GLI68789.1"/>
    <property type="molecule type" value="Genomic_DNA"/>
</dbReference>